<dbReference type="Proteomes" id="UP001200741">
    <property type="component" value="Unassembled WGS sequence"/>
</dbReference>
<name>A0ABS8XYA9_9BURK</name>
<evidence type="ECO:0000313" key="2">
    <source>
        <dbReference type="EMBL" id="MCE4556255.1"/>
    </source>
</evidence>
<dbReference type="RefSeq" id="WP_233373300.1">
    <property type="nucleotide sequence ID" value="NZ_JAJTWU010000007.1"/>
</dbReference>
<gene>
    <name evidence="2" type="ORF">LXT13_17825</name>
</gene>
<evidence type="ECO:0008006" key="4">
    <source>
        <dbReference type="Google" id="ProtNLM"/>
    </source>
</evidence>
<comment type="caution">
    <text evidence="2">The sequence shown here is derived from an EMBL/GenBank/DDBJ whole genome shotgun (WGS) entry which is preliminary data.</text>
</comment>
<feature type="region of interest" description="Disordered" evidence="1">
    <location>
        <begin position="118"/>
        <end position="146"/>
    </location>
</feature>
<accession>A0ABS8XYA9</accession>
<evidence type="ECO:0000313" key="3">
    <source>
        <dbReference type="Proteomes" id="UP001200741"/>
    </source>
</evidence>
<sequence length="146" mass="16612">MRKMTEADVKHIVQLLKKWKRRPLFWSHVQQQISIDLLAGEKSWSRQSLVGNHDINDAWTKAHARFVAPDSAGGSRDHDPEESEVERLQAAFDELKSKYDKLLVRHRQLAYNASMLPGGTKLLLDPLPDNTPSQRRSSGSKGSKRS</sequence>
<dbReference type="EMBL" id="JAJTWU010000007">
    <property type="protein sequence ID" value="MCE4556255.1"/>
    <property type="molecule type" value="Genomic_DNA"/>
</dbReference>
<proteinExistence type="predicted"/>
<keyword evidence="3" id="KW-1185">Reference proteome</keyword>
<evidence type="ECO:0000256" key="1">
    <source>
        <dbReference type="SAM" id="MobiDB-lite"/>
    </source>
</evidence>
<reference evidence="2 3" key="1">
    <citation type="submission" date="2021-12" db="EMBL/GenBank/DDBJ databases">
        <title>Genome seq of P8.</title>
        <authorList>
            <person name="Seo T."/>
        </authorList>
    </citation>
    <scope>NUCLEOTIDE SEQUENCE [LARGE SCALE GENOMIC DNA]</scope>
    <source>
        <strain evidence="2 3">P8</strain>
    </source>
</reference>
<protein>
    <recommendedName>
        <fullName evidence="4">Transposase</fullName>
    </recommendedName>
</protein>
<organism evidence="2 3">
    <name type="scientific">Pelomonas cellulosilytica</name>
    <dbReference type="NCBI Taxonomy" id="2906762"/>
    <lineage>
        <taxon>Bacteria</taxon>
        <taxon>Pseudomonadati</taxon>
        <taxon>Pseudomonadota</taxon>
        <taxon>Betaproteobacteria</taxon>
        <taxon>Burkholderiales</taxon>
        <taxon>Sphaerotilaceae</taxon>
        <taxon>Roseateles</taxon>
    </lineage>
</organism>
<feature type="compositionally biased region" description="Low complexity" evidence="1">
    <location>
        <begin position="135"/>
        <end position="146"/>
    </location>
</feature>